<evidence type="ECO:0000313" key="2">
    <source>
        <dbReference type="Proteomes" id="UP000828390"/>
    </source>
</evidence>
<reference evidence="1" key="2">
    <citation type="submission" date="2020-11" db="EMBL/GenBank/DDBJ databases">
        <authorList>
            <person name="McCartney M.A."/>
            <person name="Auch B."/>
            <person name="Kono T."/>
            <person name="Mallez S."/>
            <person name="Becker A."/>
            <person name="Gohl D.M."/>
            <person name="Silverstein K.A.T."/>
            <person name="Koren S."/>
            <person name="Bechman K.B."/>
            <person name="Herman A."/>
            <person name="Abrahante J.E."/>
            <person name="Garbe J."/>
        </authorList>
    </citation>
    <scope>NUCLEOTIDE SEQUENCE</scope>
    <source>
        <strain evidence="1">Duluth1</strain>
        <tissue evidence="1">Whole animal</tissue>
    </source>
</reference>
<name>A0A9D4F133_DREPO</name>
<reference evidence="1" key="1">
    <citation type="journal article" date="2019" name="bioRxiv">
        <title>The Genome of the Zebra Mussel, Dreissena polymorpha: A Resource for Invasive Species Research.</title>
        <authorList>
            <person name="McCartney M.A."/>
            <person name="Auch B."/>
            <person name="Kono T."/>
            <person name="Mallez S."/>
            <person name="Zhang Y."/>
            <person name="Obille A."/>
            <person name="Becker A."/>
            <person name="Abrahante J.E."/>
            <person name="Garbe J."/>
            <person name="Badalamenti J.P."/>
            <person name="Herman A."/>
            <person name="Mangelson H."/>
            <person name="Liachko I."/>
            <person name="Sullivan S."/>
            <person name="Sone E.D."/>
            <person name="Koren S."/>
            <person name="Silverstein K.A.T."/>
            <person name="Beckman K.B."/>
            <person name="Gohl D.M."/>
        </authorList>
    </citation>
    <scope>NUCLEOTIDE SEQUENCE</scope>
    <source>
        <strain evidence="1">Duluth1</strain>
        <tissue evidence="1">Whole animal</tissue>
    </source>
</reference>
<gene>
    <name evidence="1" type="ORF">DPMN_167915</name>
</gene>
<accession>A0A9D4F133</accession>
<dbReference type="Proteomes" id="UP000828390">
    <property type="component" value="Unassembled WGS sequence"/>
</dbReference>
<keyword evidence="2" id="KW-1185">Reference proteome</keyword>
<comment type="caution">
    <text evidence="1">The sequence shown here is derived from an EMBL/GenBank/DDBJ whole genome shotgun (WGS) entry which is preliminary data.</text>
</comment>
<organism evidence="1 2">
    <name type="scientific">Dreissena polymorpha</name>
    <name type="common">Zebra mussel</name>
    <name type="synonym">Mytilus polymorpha</name>
    <dbReference type="NCBI Taxonomy" id="45954"/>
    <lineage>
        <taxon>Eukaryota</taxon>
        <taxon>Metazoa</taxon>
        <taxon>Spiralia</taxon>
        <taxon>Lophotrochozoa</taxon>
        <taxon>Mollusca</taxon>
        <taxon>Bivalvia</taxon>
        <taxon>Autobranchia</taxon>
        <taxon>Heteroconchia</taxon>
        <taxon>Euheterodonta</taxon>
        <taxon>Imparidentia</taxon>
        <taxon>Neoheterodontei</taxon>
        <taxon>Myida</taxon>
        <taxon>Dreissenoidea</taxon>
        <taxon>Dreissenidae</taxon>
        <taxon>Dreissena</taxon>
    </lineage>
</organism>
<protein>
    <submittedName>
        <fullName evidence="1">Uncharacterized protein</fullName>
    </submittedName>
</protein>
<sequence>MHLTYVVWSVGYYRASSYAPHVCCLVCRLLQSLIICVSHLLSGQYVTTEPHHMHLTSVVWSVGYYRASSYASHICCLVSRLLQSLIICVSHLLSGQYVTTEPHHMHLTSVVWSVAYYKA</sequence>
<dbReference type="AlphaFoldDB" id="A0A9D4F133"/>
<proteinExistence type="predicted"/>
<dbReference type="EMBL" id="JAIWYP010000008">
    <property type="protein sequence ID" value="KAH3789728.1"/>
    <property type="molecule type" value="Genomic_DNA"/>
</dbReference>
<evidence type="ECO:0000313" key="1">
    <source>
        <dbReference type="EMBL" id="KAH3789728.1"/>
    </source>
</evidence>